<reference evidence="7 8" key="1">
    <citation type="submission" date="2018-12" db="EMBL/GenBank/DDBJ databases">
        <title>Sequencing of bacterial isolates from soil warming experiment in Harvard Forest, Massachusetts, USA.</title>
        <authorList>
            <person name="Deangelis K."/>
        </authorList>
    </citation>
    <scope>NUCLEOTIDE SEQUENCE [LARGE SCALE GENOMIC DNA]</scope>
    <source>
        <strain evidence="7 8">EB153</strain>
    </source>
</reference>
<dbReference type="EMBL" id="RSDW01000001">
    <property type="protein sequence ID" value="RSL18911.1"/>
    <property type="molecule type" value="Genomic_DNA"/>
</dbReference>
<proteinExistence type="inferred from homology"/>
<keyword evidence="4" id="KW-0812">Transmembrane</keyword>
<organism evidence="7 8">
    <name type="scientific">Edaphobacter aggregans</name>
    <dbReference type="NCBI Taxonomy" id="570835"/>
    <lineage>
        <taxon>Bacteria</taxon>
        <taxon>Pseudomonadati</taxon>
        <taxon>Acidobacteriota</taxon>
        <taxon>Terriglobia</taxon>
        <taxon>Terriglobales</taxon>
        <taxon>Acidobacteriaceae</taxon>
        <taxon>Edaphobacter</taxon>
    </lineage>
</organism>
<feature type="compositionally biased region" description="Basic and acidic residues" evidence="3">
    <location>
        <begin position="568"/>
        <end position="578"/>
    </location>
</feature>
<dbReference type="InterPro" id="IPR008334">
    <property type="entry name" value="5'-Nucleotdase_C"/>
</dbReference>
<dbReference type="InterPro" id="IPR036907">
    <property type="entry name" value="5'-Nucleotdase_C_sf"/>
</dbReference>
<dbReference type="Pfam" id="PF00149">
    <property type="entry name" value="Metallophos"/>
    <property type="match status" value="1"/>
</dbReference>
<evidence type="ECO:0000256" key="4">
    <source>
        <dbReference type="SAM" id="Phobius"/>
    </source>
</evidence>
<dbReference type="PANTHER" id="PTHR11575:SF24">
    <property type="entry name" value="5'-NUCLEOTIDASE"/>
    <property type="match status" value="1"/>
</dbReference>
<feature type="transmembrane region" description="Helical" evidence="4">
    <location>
        <begin position="20"/>
        <end position="41"/>
    </location>
</feature>
<comment type="similarity">
    <text evidence="2">Belongs to the 5'-nucleotidase family.</text>
</comment>
<dbReference type="GO" id="GO:0000166">
    <property type="term" value="F:nucleotide binding"/>
    <property type="evidence" value="ECO:0007669"/>
    <property type="project" value="UniProtKB-KW"/>
</dbReference>
<keyword evidence="1" id="KW-0732">Signal</keyword>
<feature type="domain" description="Calcineurin-like phosphoesterase" evidence="5">
    <location>
        <begin position="47"/>
        <end position="292"/>
    </location>
</feature>
<evidence type="ECO:0000256" key="2">
    <source>
        <dbReference type="RuleBase" id="RU362119"/>
    </source>
</evidence>
<evidence type="ECO:0000259" key="6">
    <source>
        <dbReference type="Pfam" id="PF02872"/>
    </source>
</evidence>
<keyword evidence="2" id="KW-0378">Hydrolase</keyword>
<dbReference type="PRINTS" id="PR01607">
    <property type="entry name" value="APYRASEFAMLY"/>
</dbReference>
<dbReference type="InterPro" id="IPR029052">
    <property type="entry name" value="Metallo-depent_PP-like"/>
</dbReference>
<dbReference type="PROSITE" id="PS51318">
    <property type="entry name" value="TAT"/>
    <property type="match status" value="1"/>
</dbReference>
<evidence type="ECO:0000313" key="8">
    <source>
        <dbReference type="Proteomes" id="UP000269669"/>
    </source>
</evidence>
<dbReference type="Proteomes" id="UP000269669">
    <property type="component" value="Unassembled WGS sequence"/>
</dbReference>
<keyword evidence="4" id="KW-0472">Membrane</keyword>
<dbReference type="GO" id="GO:0009166">
    <property type="term" value="P:nucleotide catabolic process"/>
    <property type="evidence" value="ECO:0007669"/>
    <property type="project" value="InterPro"/>
</dbReference>
<dbReference type="SUPFAM" id="SSF56300">
    <property type="entry name" value="Metallo-dependent phosphatases"/>
    <property type="match status" value="1"/>
</dbReference>
<evidence type="ECO:0000256" key="1">
    <source>
        <dbReference type="ARBA" id="ARBA00022729"/>
    </source>
</evidence>
<dbReference type="CDD" id="cd00845">
    <property type="entry name" value="MPP_UshA_N_like"/>
    <property type="match status" value="1"/>
</dbReference>
<feature type="region of interest" description="Disordered" evidence="3">
    <location>
        <begin position="568"/>
        <end position="591"/>
    </location>
</feature>
<keyword evidence="2" id="KW-0547">Nucleotide-binding</keyword>
<gene>
    <name evidence="7" type="ORF">EDE15_4518</name>
</gene>
<dbReference type="AlphaFoldDB" id="A0A428MPU8"/>
<dbReference type="InterPro" id="IPR006179">
    <property type="entry name" value="5_nucleotidase/apyrase"/>
</dbReference>
<dbReference type="InterPro" id="IPR004843">
    <property type="entry name" value="Calcineurin-like_PHP"/>
</dbReference>
<keyword evidence="8" id="KW-1185">Reference proteome</keyword>
<dbReference type="SUPFAM" id="SSF55816">
    <property type="entry name" value="5'-nucleotidase (syn. UDP-sugar hydrolase), C-terminal domain"/>
    <property type="match status" value="1"/>
</dbReference>
<dbReference type="GO" id="GO:0016787">
    <property type="term" value="F:hydrolase activity"/>
    <property type="evidence" value="ECO:0007669"/>
    <property type="project" value="UniProtKB-KW"/>
</dbReference>
<feature type="domain" description="5'-Nucleotidase C-terminal" evidence="6">
    <location>
        <begin position="391"/>
        <end position="509"/>
    </location>
</feature>
<sequence length="644" mass="68596">MKTTRQQYLVGSETPSRREFLARSAAVGAAILLCGDLVMAAEGKKTFTILHTNDLHSNFIGLGPASDYTPFSTGDDKTLGGYARLAALIRQRKEARQGLGAVLILDDGDYSMGTAFGGATRETGAELQLLSRMGYDATTFGNHEFDFGPDGLGQSIGVAAKAGHVPPIVASNTNFDGTDATLADLQRLAKDGVIRRHLVIERGGVRFGIFGLLGKEAGVYTQGGAASFPDAIETAKDMVNVLHEKEKVDVVICLSHGGVARGKDGKFTGGDDVRVAEAVPGIDVVIGGHSHTALQDAIIVNGRTPVVQAGKYGQNLGELVITVDGGKLTVESYQLHPIDDTIAGDRAITDEINGYKKTVTKVVFASRGYSIDQPLAVAPQDLPNTFTDIAAGTPLANLVTDSFRKATNADIAITANAMMRAGLTRGKSGVQTVYDVFAVAPLGAGIVDTTAGSALVTAYFTGQELKHMLEFLLVDNPTHPGETFPRTSGMRFRYDMSRPMFDVVTAIEIGDLDHGYRAIDITGKEERLYCLTCPLFFGKIVVAIPTYTKGKLTLVPKNKEGQPLKAKTELLDDPRGDTPDLLPPPGTVDKSSVDAMTEGGAVREIKEWQAVMDYLRSLPIKTKGGLPMIPVDERASEVRAIKVG</sequence>
<comment type="caution">
    <text evidence="7">The sequence shown here is derived from an EMBL/GenBank/DDBJ whole genome shotgun (WGS) entry which is preliminary data.</text>
</comment>
<protein>
    <submittedName>
        <fullName evidence="7">5'-nucleotidase</fullName>
    </submittedName>
</protein>
<accession>A0A428MPU8</accession>
<dbReference type="InterPro" id="IPR006311">
    <property type="entry name" value="TAT_signal"/>
</dbReference>
<evidence type="ECO:0000313" key="7">
    <source>
        <dbReference type="EMBL" id="RSL18911.1"/>
    </source>
</evidence>
<name>A0A428MPU8_9BACT</name>
<evidence type="ECO:0000256" key="3">
    <source>
        <dbReference type="SAM" id="MobiDB-lite"/>
    </source>
</evidence>
<dbReference type="Gene3D" id="3.90.780.10">
    <property type="entry name" value="5'-Nucleotidase, C-terminal domain"/>
    <property type="match status" value="1"/>
</dbReference>
<dbReference type="Pfam" id="PF02872">
    <property type="entry name" value="5_nucleotid_C"/>
    <property type="match status" value="1"/>
</dbReference>
<evidence type="ECO:0000259" key="5">
    <source>
        <dbReference type="Pfam" id="PF00149"/>
    </source>
</evidence>
<dbReference type="Gene3D" id="3.60.21.10">
    <property type="match status" value="1"/>
</dbReference>
<keyword evidence="4" id="KW-1133">Transmembrane helix</keyword>
<dbReference type="GO" id="GO:0030288">
    <property type="term" value="C:outer membrane-bounded periplasmic space"/>
    <property type="evidence" value="ECO:0007669"/>
    <property type="project" value="TreeGrafter"/>
</dbReference>
<dbReference type="OrthoDB" id="127795at2"/>
<dbReference type="PANTHER" id="PTHR11575">
    <property type="entry name" value="5'-NUCLEOTIDASE-RELATED"/>
    <property type="match status" value="1"/>
</dbReference>